<evidence type="ECO:0000256" key="9">
    <source>
        <dbReference type="SAM" id="SignalP"/>
    </source>
</evidence>
<evidence type="ECO:0000256" key="4">
    <source>
        <dbReference type="ARBA" id="ARBA00022801"/>
    </source>
</evidence>
<evidence type="ECO:0000256" key="6">
    <source>
        <dbReference type="ARBA" id="ARBA00023049"/>
    </source>
</evidence>
<keyword evidence="11" id="KW-0121">Carboxypeptidase</keyword>
<dbReference type="Gene3D" id="3.40.630.10">
    <property type="entry name" value="Zn peptidases"/>
    <property type="match status" value="1"/>
</dbReference>
<dbReference type="SMART" id="SM00631">
    <property type="entry name" value="Zn_pept"/>
    <property type="match status" value="1"/>
</dbReference>
<dbReference type="InterPro" id="IPR000834">
    <property type="entry name" value="Peptidase_M14"/>
</dbReference>
<dbReference type="GO" id="GO:0005615">
    <property type="term" value="C:extracellular space"/>
    <property type="evidence" value="ECO:0007669"/>
    <property type="project" value="TreeGrafter"/>
</dbReference>
<evidence type="ECO:0000256" key="1">
    <source>
        <dbReference type="ARBA" id="ARBA00001947"/>
    </source>
</evidence>
<evidence type="ECO:0000256" key="8">
    <source>
        <dbReference type="SAM" id="MobiDB-lite"/>
    </source>
</evidence>
<dbReference type="GO" id="GO:0008270">
    <property type="term" value="F:zinc ion binding"/>
    <property type="evidence" value="ECO:0007669"/>
    <property type="project" value="InterPro"/>
</dbReference>
<accession>A0A6J4SPP6</accession>
<keyword evidence="3" id="KW-0645">Protease</keyword>
<reference evidence="11" key="1">
    <citation type="submission" date="2020-02" db="EMBL/GenBank/DDBJ databases">
        <authorList>
            <person name="Meier V. D."/>
        </authorList>
    </citation>
    <scope>NUCLEOTIDE SEQUENCE</scope>
    <source>
        <strain evidence="11">AVDCRST_MAG30</strain>
    </source>
</reference>
<dbReference type="PANTHER" id="PTHR11705">
    <property type="entry name" value="PROTEASE FAMILY M14 CARBOXYPEPTIDASE A,B"/>
    <property type="match status" value="1"/>
</dbReference>
<dbReference type="GO" id="GO:0004181">
    <property type="term" value="F:metallocarboxypeptidase activity"/>
    <property type="evidence" value="ECO:0007669"/>
    <property type="project" value="InterPro"/>
</dbReference>
<dbReference type="GO" id="GO:0006508">
    <property type="term" value="P:proteolysis"/>
    <property type="evidence" value="ECO:0007669"/>
    <property type="project" value="UniProtKB-KW"/>
</dbReference>
<comment type="similarity">
    <text evidence="2 7">Belongs to the peptidase M14 family.</text>
</comment>
<evidence type="ECO:0000259" key="10">
    <source>
        <dbReference type="PROSITE" id="PS52035"/>
    </source>
</evidence>
<dbReference type="Pfam" id="PF00246">
    <property type="entry name" value="Peptidase_M14"/>
    <property type="match status" value="1"/>
</dbReference>
<keyword evidence="6" id="KW-0482">Metalloprotease</keyword>
<feature type="region of interest" description="Disordered" evidence="8">
    <location>
        <begin position="793"/>
        <end position="824"/>
    </location>
</feature>
<evidence type="ECO:0000256" key="2">
    <source>
        <dbReference type="ARBA" id="ARBA00005988"/>
    </source>
</evidence>
<evidence type="ECO:0000313" key="11">
    <source>
        <dbReference type="EMBL" id="CAA9501315.1"/>
    </source>
</evidence>
<gene>
    <name evidence="11" type="ORF">AVDCRST_MAG30-1925</name>
</gene>
<dbReference type="InterPro" id="IPR033810">
    <property type="entry name" value="Carboxypeptidase_T"/>
</dbReference>
<comment type="cofactor">
    <cofactor evidence="1">
        <name>Zn(2+)</name>
        <dbReference type="ChEBI" id="CHEBI:29105"/>
    </cofactor>
</comment>
<evidence type="ECO:0000256" key="5">
    <source>
        <dbReference type="ARBA" id="ARBA00022833"/>
    </source>
</evidence>
<feature type="chain" id="PRO_5026968306" evidence="9">
    <location>
        <begin position="29"/>
        <end position="941"/>
    </location>
</feature>
<dbReference type="EMBL" id="CADCVS010000256">
    <property type="protein sequence ID" value="CAA9501315.1"/>
    <property type="molecule type" value="Genomic_DNA"/>
</dbReference>
<keyword evidence="4 11" id="KW-0378">Hydrolase</keyword>
<dbReference type="SUPFAM" id="SSF53187">
    <property type="entry name" value="Zn-dependent exopeptidases"/>
    <property type="match status" value="1"/>
</dbReference>
<dbReference type="EC" id="3.4.17.18" evidence="11"/>
<feature type="compositionally biased region" description="Low complexity" evidence="8">
    <location>
        <begin position="797"/>
        <end position="824"/>
    </location>
</feature>
<feature type="domain" description="Peptidase M14" evidence="10">
    <location>
        <begin position="242"/>
        <end position="542"/>
    </location>
</feature>
<feature type="signal peptide" evidence="9">
    <location>
        <begin position="1"/>
        <end position="28"/>
    </location>
</feature>
<proteinExistence type="inferred from homology"/>
<feature type="region of interest" description="Disordered" evidence="8">
    <location>
        <begin position="406"/>
        <end position="427"/>
    </location>
</feature>
<dbReference type="PANTHER" id="PTHR11705:SF143">
    <property type="entry name" value="SLL0236 PROTEIN"/>
    <property type="match status" value="1"/>
</dbReference>
<sequence>MTPRTRSSWLGGALLAAGLLGSATPAGAAELTTSQTTAKRGCIDRLAADGARGTTRTAYTATATGLVHARLTGAKGSDWDLAIFDARTRERVAGSASFGSKELAEGFVSKGQRLTIQACRLSGNGKATLTTSSKRLGLPAGPAEPIKVVEVRTPQDGDKARLQQLDLDLTEHADEDGVEVVLHSSAEERKLRAAGFLFTVKIPDLQARDRANRRLDARYAKRNGDGARAAQAADGMPSGSTSYRKLADVQNALKQLVAERPDLVRPITMPLPSLEGRPVEGVEITSPTGNRDAKPVFFQMGVHHAREWPAAELPLEFAFDLVRSYGKEDRTTRLVDATRTIVVPVINPDGYNLSTLAPDDSTSGFAYKRRNCRIKDGATPAANECGMSANRNRGTDPNRNYGGLWGGNGASSSPTSDTYRGAAPFSEPETQNVQRVVSANQVTTLITNHTYGNLVLRPPGLRSQGPAPDEEVYRALGKSMTDNNGYVNQLSYELYDTSGTTEDWSYFATGGLGFTFESGPDEFHPPYEEVVGMYRGTGAQAGKGNREAYFAALENTANAERHSVLAGASTPGATLRLKKSFATSTSKLINAGEATGSVLTFPDVLETTMTVPADGRYEWHVNPSTRPIVPGGRVPNGPPTAGRDIRNTKMTVPGGGQETTANVEDFPVTIAPTDDNGLIRASIQHPAMQNKNLNLKLLRRVNGSLVEIARSTNGPNLAEELRVVNPPAGEYVVRVINVTAVDPSFTGKIEFASPEPPESWRMTCEVDGRVLETRDVVVNRGERVGADICPVARTEQPGATQNGTTPGGTTPTSPTTPGTGTVTTGPFRLAIAADRRRLKRALARGFRVRVRCGRSCTLRTKVQVDAATGRRYGLTRRTAAVKVGGAQTVRTPAGRRTYTVRFTKKAARRLRRARSLRFTVVVTASGENAAARTARKTLRLR</sequence>
<keyword evidence="9" id="KW-0732">Signal</keyword>
<protein>
    <submittedName>
        <fullName evidence="11">Carboxypeptidase T</fullName>
        <ecNumber evidence="11">3.4.17.18</ecNumber>
    </submittedName>
</protein>
<dbReference type="PROSITE" id="PS52035">
    <property type="entry name" value="PEPTIDASE_M14"/>
    <property type="match status" value="1"/>
</dbReference>
<feature type="active site" description="Proton donor/acceptor" evidence="7">
    <location>
        <position position="517"/>
    </location>
</feature>
<dbReference type="CDD" id="cd03859">
    <property type="entry name" value="M14_CPT"/>
    <property type="match status" value="1"/>
</dbReference>
<name>A0A6J4SPP6_9ACTN</name>
<dbReference type="AlphaFoldDB" id="A0A6J4SPP6"/>
<organism evidence="11">
    <name type="scientific">uncultured Solirubrobacteraceae bacterium</name>
    <dbReference type="NCBI Taxonomy" id="1162706"/>
    <lineage>
        <taxon>Bacteria</taxon>
        <taxon>Bacillati</taxon>
        <taxon>Actinomycetota</taxon>
        <taxon>Thermoleophilia</taxon>
        <taxon>Solirubrobacterales</taxon>
        <taxon>Solirubrobacteraceae</taxon>
        <taxon>environmental samples</taxon>
    </lineage>
</organism>
<evidence type="ECO:0000256" key="7">
    <source>
        <dbReference type="PROSITE-ProRule" id="PRU01379"/>
    </source>
</evidence>
<keyword evidence="5" id="KW-0862">Zinc</keyword>
<feature type="region of interest" description="Disordered" evidence="8">
    <location>
        <begin position="623"/>
        <end position="660"/>
    </location>
</feature>
<evidence type="ECO:0000256" key="3">
    <source>
        <dbReference type="ARBA" id="ARBA00022670"/>
    </source>
</evidence>